<dbReference type="OrthoDB" id="112317at2"/>
<keyword evidence="4" id="KW-1185">Reference proteome</keyword>
<dbReference type="PANTHER" id="PTHR42760">
    <property type="entry name" value="SHORT-CHAIN DEHYDROGENASES/REDUCTASES FAMILY MEMBER"/>
    <property type="match status" value="1"/>
</dbReference>
<dbReference type="Pfam" id="PF13561">
    <property type="entry name" value="adh_short_C2"/>
    <property type="match status" value="1"/>
</dbReference>
<comment type="similarity">
    <text evidence="1">Belongs to the short-chain dehydrogenases/reductases (SDR) family.</text>
</comment>
<accession>A0A0J6CZ02</accession>
<dbReference type="SUPFAM" id="SSF51735">
    <property type="entry name" value="NAD(P)-binding Rossmann-fold domains"/>
    <property type="match status" value="1"/>
</dbReference>
<dbReference type="InterPro" id="IPR020904">
    <property type="entry name" value="Sc_DH/Rdtase_CS"/>
</dbReference>
<evidence type="ECO:0000256" key="2">
    <source>
        <dbReference type="ARBA" id="ARBA00023002"/>
    </source>
</evidence>
<dbReference type="CDD" id="cd05233">
    <property type="entry name" value="SDR_c"/>
    <property type="match status" value="1"/>
</dbReference>
<sequence length="247" mass="26842">MSKVVIVTGATSGIGEAAALNFAEKGAQVVGIGRSKERGEALEHKGESLAGSIDFYQVDVGKESEVKKFFEEFKETYEKLDVLFNNAGVADVGIGPLSRVSDEDWDRLFHINLKSIYYMVNHAERLFVKESTIINNAAIVGTIKYPSALPAYSAAKAGVVALTKSLAGRYAKRKIRVNAISPGPIDTPLAQKLYGSEENFQKAYKQHPRGSFGRPEEVAKAVYFLASDESSYINGHNLVIDGGYTLA</sequence>
<dbReference type="GO" id="GO:0048038">
    <property type="term" value="F:quinone binding"/>
    <property type="evidence" value="ECO:0007669"/>
    <property type="project" value="TreeGrafter"/>
</dbReference>
<protein>
    <recommendedName>
        <fullName evidence="5">Short-chain dehydrogenase</fullName>
    </recommendedName>
</protein>
<dbReference type="InterPro" id="IPR036291">
    <property type="entry name" value="NAD(P)-bd_dom_sf"/>
</dbReference>
<dbReference type="GO" id="GO:0008206">
    <property type="term" value="P:bile acid metabolic process"/>
    <property type="evidence" value="ECO:0007669"/>
    <property type="project" value="UniProtKB-ARBA"/>
</dbReference>
<dbReference type="EMBL" id="LELK01000004">
    <property type="protein sequence ID" value="KMM37279.1"/>
    <property type="molecule type" value="Genomic_DNA"/>
</dbReference>
<reference evidence="3" key="1">
    <citation type="submission" date="2015-06" db="EMBL/GenBank/DDBJ databases">
        <authorList>
            <person name="Liu B."/>
            <person name="Wang J."/>
            <person name="Zhu Y."/>
            <person name="Liu G."/>
            <person name="Chen Q."/>
            <person name="Zheng C."/>
            <person name="Che J."/>
            <person name="Ge C."/>
            <person name="Shi H."/>
            <person name="Pan Z."/>
            <person name="Liu X."/>
        </authorList>
    </citation>
    <scope>NUCLEOTIDE SEQUENCE [LARGE SCALE GENOMIC DNA]</scope>
    <source>
        <strain evidence="3">DSM 16346</strain>
    </source>
</reference>
<dbReference type="RefSeq" id="WP_048312170.1">
    <property type="nucleotide sequence ID" value="NZ_CP119526.1"/>
</dbReference>
<organism evidence="3 4">
    <name type="scientific">Guptibacillus hwajinpoensis</name>
    <dbReference type="NCBI Taxonomy" id="208199"/>
    <lineage>
        <taxon>Bacteria</taxon>
        <taxon>Bacillati</taxon>
        <taxon>Bacillota</taxon>
        <taxon>Bacilli</taxon>
        <taxon>Bacillales</taxon>
        <taxon>Guptibacillaceae</taxon>
        <taxon>Guptibacillus</taxon>
    </lineage>
</organism>
<proteinExistence type="inferred from homology"/>
<dbReference type="InterPro" id="IPR002347">
    <property type="entry name" value="SDR_fam"/>
</dbReference>
<gene>
    <name evidence="3" type="ORF">AB986_15570</name>
</gene>
<dbReference type="PROSITE" id="PS00061">
    <property type="entry name" value="ADH_SHORT"/>
    <property type="match status" value="1"/>
</dbReference>
<dbReference type="STRING" id="157733.AB986_15570"/>
<evidence type="ECO:0000313" key="4">
    <source>
        <dbReference type="Proteomes" id="UP000035996"/>
    </source>
</evidence>
<name>A0A0J6CZ02_9BACL</name>
<dbReference type="PRINTS" id="PR00081">
    <property type="entry name" value="GDHRDH"/>
</dbReference>
<dbReference type="GO" id="GO:0016616">
    <property type="term" value="F:oxidoreductase activity, acting on the CH-OH group of donors, NAD or NADP as acceptor"/>
    <property type="evidence" value="ECO:0007669"/>
    <property type="project" value="TreeGrafter"/>
</dbReference>
<dbReference type="Proteomes" id="UP000035996">
    <property type="component" value="Unassembled WGS sequence"/>
</dbReference>
<keyword evidence="2" id="KW-0560">Oxidoreductase</keyword>
<dbReference type="PRINTS" id="PR00080">
    <property type="entry name" value="SDRFAMILY"/>
</dbReference>
<dbReference type="GO" id="GO:0006633">
    <property type="term" value="P:fatty acid biosynthetic process"/>
    <property type="evidence" value="ECO:0007669"/>
    <property type="project" value="TreeGrafter"/>
</dbReference>
<dbReference type="AlphaFoldDB" id="A0A0J6CZ02"/>
<dbReference type="FunFam" id="3.40.50.720:FF:000084">
    <property type="entry name" value="Short-chain dehydrogenase reductase"/>
    <property type="match status" value="1"/>
</dbReference>
<evidence type="ECO:0000256" key="1">
    <source>
        <dbReference type="ARBA" id="ARBA00006484"/>
    </source>
</evidence>
<evidence type="ECO:0008006" key="5">
    <source>
        <dbReference type="Google" id="ProtNLM"/>
    </source>
</evidence>
<dbReference type="Gene3D" id="3.40.50.720">
    <property type="entry name" value="NAD(P)-binding Rossmann-like Domain"/>
    <property type="match status" value="1"/>
</dbReference>
<evidence type="ECO:0000313" key="3">
    <source>
        <dbReference type="EMBL" id="KMM37279.1"/>
    </source>
</evidence>
<dbReference type="PANTHER" id="PTHR42760:SF133">
    <property type="entry name" value="3-OXOACYL-[ACYL-CARRIER-PROTEIN] REDUCTASE"/>
    <property type="match status" value="1"/>
</dbReference>
<comment type="caution">
    <text evidence="3">The sequence shown here is derived from an EMBL/GenBank/DDBJ whole genome shotgun (WGS) entry which is preliminary data.</text>
</comment>